<keyword evidence="2" id="KW-1185">Reference proteome</keyword>
<protein>
    <submittedName>
        <fullName evidence="1">Uncharacterized protein</fullName>
    </submittedName>
</protein>
<evidence type="ECO:0000313" key="1">
    <source>
        <dbReference type="EMBL" id="KAG0421330.1"/>
    </source>
</evidence>
<name>A0AC60PK93_IXOPE</name>
<organism evidence="1 2">
    <name type="scientific">Ixodes persulcatus</name>
    <name type="common">Taiga tick</name>
    <dbReference type="NCBI Taxonomy" id="34615"/>
    <lineage>
        <taxon>Eukaryota</taxon>
        <taxon>Metazoa</taxon>
        <taxon>Ecdysozoa</taxon>
        <taxon>Arthropoda</taxon>
        <taxon>Chelicerata</taxon>
        <taxon>Arachnida</taxon>
        <taxon>Acari</taxon>
        <taxon>Parasitiformes</taxon>
        <taxon>Ixodida</taxon>
        <taxon>Ixodoidea</taxon>
        <taxon>Ixodidae</taxon>
        <taxon>Ixodinae</taxon>
        <taxon>Ixodes</taxon>
    </lineage>
</organism>
<proteinExistence type="predicted"/>
<gene>
    <name evidence="1" type="ORF">HPB47_002760</name>
</gene>
<reference evidence="1 2" key="1">
    <citation type="journal article" date="2020" name="Cell">
        <title>Large-Scale Comparative Analyses of Tick Genomes Elucidate Their Genetic Diversity and Vector Capacities.</title>
        <authorList>
            <consortium name="Tick Genome and Microbiome Consortium (TIGMIC)"/>
            <person name="Jia N."/>
            <person name="Wang J."/>
            <person name="Shi W."/>
            <person name="Du L."/>
            <person name="Sun Y."/>
            <person name="Zhan W."/>
            <person name="Jiang J.F."/>
            <person name="Wang Q."/>
            <person name="Zhang B."/>
            <person name="Ji P."/>
            <person name="Bell-Sakyi L."/>
            <person name="Cui X.M."/>
            <person name="Yuan T.T."/>
            <person name="Jiang B.G."/>
            <person name="Yang W.F."/>
            <person name="Lam T.T."/>
            <person name="Chang Q.C."/>
            <person name="Ding S.J."/>
            <person name="Wang X.J."/>
            <person name="Zhu J.G."/>
            <person name="Ruan X.D."/>
            <person name="Zhao L."/>
            <person name="Wei J.T."/>
            <person name="Ye R.Z."/>
            <person name="Que T.C."/>
            <person name="Du C.H."/>
            <person name="Zhou Y.H."/>
            <person name="Cheng J.X."/>
            <person name="Dai P.F."/>
            <person name="Guo W.B."/>
            <person name="Han X.H."/>
            <person name="Huang E.J."/>
            <person name="Li L.F."/>
            <person name="Wei W."/>
            <person name="Gao Y.C."/>
            <person name="Liu J.Z."/>
            <person name="Shao H.Z."/>
            <person name="Wang X."/>
            <person name="Wang C.C."/>
            <person name="Yang T.C."/>
            <person name="Huo Q.B."/>
            <person name="Li W."/>
            <person name="Chen H.Y."/>
            <person name="Chen S.E."/>
            <person name="Zhou L.G."/>
            <person name="Ni X.B."/>
            <person name="Tian J.H."/>
            <person name="Sheng Y."/>
            <person name="Liu T."/>
            <person name="Pan Y.S."/>
            <person name="Xia L.Y."/>
            <person name="Li J."/>
            <person name="Zhao F."/>
            <person name="Cao W.C."/>
        </authorList>
    </citation>
    <scope>NUCLEOTIDE SEQUENCE [LARGE SCALE GENOMIC DNA]</scope>
    <source>
        <strain evidence="1">Iper-2018</strain>
    </source>
</reference>
<accession>A0AC60PK93</accession>
<feature type="non-terminal residue" evidence="1">
    <location>
        <position position="406"/>
    </location>
</feature>
<comment type="caution">
    <text evidence="1">The sequence shown here is derived from an EMBL/GenBank/DDBJ whole genome shotgun (WGS) entry which is preliminary data.</text>
</comment>
<dbReference type="EMBL" id="JABSTQ010010380">
    <property type="protein sequence ID" value="KAG0421330.1"/>
    <property type="molecule type" value="Genomic_DNA"/>
</dbReference>
<evidence type="ECO:0000313" key="2">
    <source>
        <dbReference type="Proteomes" id="UP000805193"/>
    </source>
</evidence>
<dbReference type="Proteomes" id="UP000805193">
    <property type="component" value="Unassembled WGS sequence"/>
</dbReference>
<sequence length="406" mass="43897">MAGGVRVRLECTLWTPSEAPASGFGDLWTHTGYGSILRPANVEHHTMPLIVMGDLNVNARGGHNQRLLEHFGSQYGLTLCTDTNEATSRNGTTTDLIFSRHVHNIQTAACVAYFRLQMPLATLSSGYNALAAVTWKDFIEPRVKFSEKKAVFVTRSIANSLVGAMTGPLLAIFFLGVFFPFCKRKGVTAGALIGVALASWHALGSIAYPRASYGLPTSTAGCVDFNQTLTSGSLETPSIPSGPAAGKRERWPGSAEQPAAEPARAASVEVAQPGGILMFYHISYVWTGCMGFLSALFAGIVVSLVFERSDKAQVDPEHICPLVRKLMDNYNPNKTSKKSENAQTQDAETHFSRENKFVSSPGRCKSCALTSRLSGKCLFDALCYQILALQICDRALYVSVVELPGF</sequence>